<feature type="transmembrane region" description="Helical" evidence="1">
    <location>
        <begin position="146"/>
        <end position="165"/>
    </location>
</feature>
<evidence type="ECO:0000313" key="2">
    <source>
        <dbReference type="EMBL" id="SHI08431.1"/>
    </source>
</evidence>
<reference evidence="2 3" key="1">
    <citation type="submission" date="2016-11" db="EMBL/GenBank/DDBJ databases">
        <authorList>
            <person name="Jaros S."/>
            <person name="Januszkiewicz K."/>
            <person name="Wedrychowicz H."/>
        </authorList>
    </citation>
    <scope>NUCLEOTIDE SEQUENCE [LARGE SCALE GENOMIC DNA]</scope>
    <source>
        <strain evidence="2 3">DSM 3089</strain>
    </source>
</reference>
<keyword evidence="3" id="KW-1185">Reference proteome</keyword>
<sequence length="357" mass="39210">MKKNFSMVLKLAAVFIGTLVGAGLASGQEITQFFTTYGAKGFIGIVLCCILYIPVCSMIVVISNKYNLKSYTGLIQLVSPGPLGKLTTIFMSLFLVSSSAIILAGSGALLHQYFGVPKWIGIIIMTSVALFTLLKGSSGLITINSFIVPSLITVITTIFVLYLVFCKDMVTLENIKALPITKQTIVPGQWFVSALLYGGFNILCCSGVLVPLSSEIKNNKVLNSGIFLGAIGLTILCMMINLMLGLNIPFIFKYDIPLLYVAQRFIGVVQIALLMIIWCEMFSTEVSDIYSLGKTIEQKFNIPYKKGIFLVYCLSIPISQIGFKELISVLYPCFGVISLIFVAQIVMFYRKNCKGRR</sequence>
<keyword evidence="1" id="KW-1133">Transmembrane helix</keyword>
<dbReference type="Proteomes" id="UP000184526">
    <property type="component" value="Unassembled WGS sequence"/>
</dbReference>
<evidence type="ECO:0000313" key="3">
    <source>
        <dbReference type="Proteomes" id="UP000184526"/>
    </source>
</evidence>
<protein>
    <submittedName>
        <fullName evidence="2">Uncharacterized membrane protein YkvI</fullName>
    </submittedName>
</protein>
<gene>
    <name evidence="2" type="ORF">SAMN02745196_02740</name>
</gene>
<feature type="transmembrane region" description="Helical" evidence="1">
    <location>
        <begin position="83"/>
        <end position="110"/>
    </location>
</feature>
<feature type="transmembrane region" description="Helical" evidence="1">
    <location>
        <begin position="225"/>
        <end position="252"/>
    </location>
</feature>
<feature type="transmembrane region" description="Helical" evidence="1">
    <location>
        <begin position="190"/>
        <end position="213"/>
    </location>
</feature>
<evidence type="ECO:0000256" key="1">
    <source>
        <dbReference type="SAM" id="Phobius"/>
    </source>
</evidence>
<feature type="transmembrane region" description="Helical" evidence="1">
    <location>
        <begin position="37"/>
        <end position="62"/>
    </location>
</feature>
<keyword evidence="1" id="KW-0472">Membrane</keyword>
<accession>A0A1M5Y8M1</accession>
<feature type="transmembrane region" description="Helical" evidence="1">
    <location>
        <begin position="116"/>
        <end position="134"/>
    </location>
</feature>
<dbReference type="AlphaFoldDB" id="A0A1M5Y8M1"/>
<dbReference type="PANTHER" id="PTHR37814">
    <property type="entry name" value="CONSERVED MEMBRANE PROTEIN"/>
    <property type="match status" value="1"/>
</dbReference>
<feature type="transmembrane region" description="Helical" evidence="1">
    <location>
        <begin position="304"/>
        <end position="323"/>
    </location>
</feature>
<feature type="transmembrane region" description="Helical" evidence="1">
    <location>
        <begin position="264"/>
        <end position="283"/>
    </location>
</feature>
<proteinExistence type="predicted"/>
<dbReference type="EMBL" id="FQXP01000012">
    <property type="protein sequence ID" value="SHI08431.1"/>
    <property type="molecule type" value="Genomic_DNA"/>
</dbReference>
<name>A0A1M5Y8M1_9CLOT</name>
<feature type="transmembrane region" description="Helical" evidence="1">
    <location>
        <begin position="329"/>
        <end position="349"/>
    </location>
</feature>
<dbReference type="STRING" id="1121306.SAMN02745196_02740"/>
<dbReference type="PANTHER" id="PTHR37814:SF1">
    <property type="entry name" value="MEMBRANE PROTEIN"/>
    <property type="match status" value="1"/>
</dbReference>
<dbReference type="InterPro" id="IPR038728">
    <property type="entry name" value="YkvI-like"/>
</dbReference>
<keyword evidence="1" id="KW-0812">Transmembrane</keyword>
<organism evidence="2 3">
    <name type="scientific">Clostridium collagenovorans DSM 3089</name>
    <dbReference type="NCBI Taxonomy" id="1121306"/>
    <lineage>
        <taxon>Bacteria</taxon>
        <taxon>Bacillati</taxon>
        <taxon>Bacillota</taxon>
        <taxon>Clostridia</taxon>
        <taxon>Eubacteriales</taxon>
        <taxon>Clostridiaceae</taxon>
        <taxon>Clostridium</taxon>
    </lineage>
</organism>